<accession>A0A9E8MXX9</accession>
<dbReference type="RefSeq" id="WP_267678227.1">
    <property type="nucleotide sequence ID" value="NZ_CP113088.1"/>
</dbReference>
<reference evidence="1" key="1">
    <citation type="submission" date="2022-11" db="EMBL/GenBank/DDBJ databases">
        <title>Lacinutrix neustonica HL-RS19T sp. nov., isolated from the surface microlayer sample of brackish Lake Shihwa.</title>
        <authorList>
            <person name="Choi J.Y."/>
            <person name="Hwang C.Y."/>
        </authorList>
    </citation>
    <scope>NUCLEOTIDE SEQUENCE</scope>
    <source>
        <strain evidence="1">HL-RS19</strain>
    </source>
</reference>
<keyword evidence="2" id="KW-1185">Reference proteome</keyword>
<evidence type="ECO:0000313" key="2">
    <source>
        <dbReference type="Proteomes" id="UP001164705"/>
    </source>
</evidence>
<organism evidence="1 2">
    <name type="scientific">Lacinutrix neustonica</name>
    <dbReference type="NCBI Taxonomy" id="2980107"/>
    <lineage>
        <taxon>Bacteria</taxon>
        <taxon>Pseudomonadati</taxon>
        <taxon>Bacteroidota</taxon>
        <taxon>Flavobacteriia</taxon>
        <taxon>Flavobacteriales</taxon>
        <taxon>Flavobacteriaceae</taxon>
        <taxon>Lacinutrix</taxon>
    </lineage>
</organism>
<dbReference type="EMBL" id="CP113088">
    <property type="protein sequence ID" value="WAC03593.1"/>
    <property type="molecule type" value="Genomic_DNA"/>
</dbReference>
<evidence type="ECO:0000313" key="1">
    <source>
        <dbReference type="EMBL" id="WAC03593.1"/>
    </source>
</evidence>
<name>A0A9E8MXX9_9FLAO</name>
<proteinExistence type="predicted"/>
<protein>
    <submittedName>
        <fullName evidence="1">Uncharacterized protein</fullName>
    </submittedName>
</protein>
<sequence>MFYNTLVEALEFAGLTKQSVSTDRQPFVFPNSVYNTGTAANPVYVANTDRPTTDGTRNFGKQVTTKLKRITL</sequence>
<dbReference type="KEGG" id="lnu:N7U66_09035"/>
<gene>
    <name evidence="1" type="ORF">N7U66_09035</name>
</gene>
<dbReference type="Proteomes" id="UP001164705">
    <property type="component" value="Chromosome"/>
</dbReference>
<dbReference type="AlphaFoldDB" id="A0A9E8MXX9"/>